<evidence type="ECO:0008006" key="3">
    <source>
        <dbReference type="Google" id="ProtNLM"/>
    </source>
</evidence>
<gene>
    <name evidence="1" type="ORF">CAL15_03770</name>
</gene>
<name>A0A1W6Z851_9BORD</name>
<sequence length="132" mass="14290">MSATTHPLIERYLARHAIPEALRRDGRATLVIDDKYRLHLQGARNGWLALTARLCGLPPAGLAREDFVAGLGRQAAGMLSGHASSCVIDPAEEALWLQQMVRPDSSDVEVDEAVGQFANALSFWTGAVRRAA</sequence>
<dbReference type="STRING" id="463040.CAL15_03770"/>
<reference evidence="1 2" key="1">
    <citation type="submission" date="2017-05" db="EMBL/GenBank/DDBJ databases">
        <title>Complete and WGS of Bordetella genogroups.</title>
        <authorList>
            <person name="Spilker T."/>
            <person name="LiPuma J."/>
        </authorList>
    </citation>
    <scope>NUCLEOTIDE SEQUENCE [LARGE SCALE GENOMIC DNA]</scope>
    <source>
        <strain evidence="1 2">AU7206</strain>
    </source>
</reference>
<proteinExistence type="predicted"/>
<dbReference type="Proteomes" id="UP000194161">
    <property type="component" value="Chromosome"/>
</dbReference>
<protein>
    <recommendedName>
        <fullName evidence="3">Type III secretion system chaperone</fullName>
    </recommendedName>
</protein>
<dbReference type="Gene3D" id="3.30.1460.10">
    <property type="match status" value="1"/>
</dbReference>
<dbReference type="RefSeq" id="WP_086077358.1">
    <property type="nucleotide sequence ID" value="NZ_CP021111.1"/>
</dbReference>
<keyword evidence="2" id="KW-1185">Reference proteome</keyword>
<accession>A0A1W6Z851</accession>
<dbReference type="KEGG" id="bgm:CAL15_03770"/>
<dbReference type="OrthoDB" id="8656441at2"/>
<dbReference type="EMBL" id="CP021111">
    <property type="protein sequence ID" value="ARP93576.1"/>
    <property type="molecule type" value="Genomic_DNA"/>
</dbReference>
<dbReference type="AlphaFoldDB" id="A0A1W6Z851"/>
<organism evidence="1 2">
    <name type="scientific">Bordetella genomosp. 13</name>
    <dbReference type="NCBI Taxonomy" id="463040"/>
    <lineage>
        <taxon>Bacteria</taxon>
        <taxon>Pseudomonadati</taxon>
        <taxon>Pseudomonadota</taxon>
        <taxon>Betaproteobacteria</taxon>
        <taxon>Burkholderiales</taxon>
        <taxon>Alcaligenaceae</taxon>
        <taxon>Bordetella</taxon>
    </lineage>
</organism>
<evidence type="ECO:0000313" key="2">
    <source>
        <dbReference type="Proteomes" id="UP000194161"/>
    </source>
</evidence>
<evidence type="ECO:0000313" key="1">
    <source>
        <dbReference type="EMBL" id="ARP93576.1"/>
    </source>
</evidence>
<dbReference type="SUPFAM" id="SSF69635">
    <property type="entry name" value="Type III secretory system chaperone-like"/>
    <property type="match status" value="1"/>
</dbReference>